<feature type="transmembrane region" description="Helical" evidence="1">
    <location>
        <begin position="197"/>
        <end position="217"/>
    </location>
</feature>
<dbReference type="InterPro" id="IPR043715">
    <property type="entry name" value="DUF5656"/>
</dbReference>
<feature type="transmembrane region" description="Helical" evidence="1">
    <location>
        <begin position="223"/>
        <end position="241"/>
    </location>
</feature>
<feature type="transmembrane region" description="Helical" evidence="1">
    <location>
        <begin position="52"/>
        <end position="73"/>
    </location>
</feature>
<dbReference type="EMBL" id="LGCK01000002">
    <property type="protein sequence ID" value="KPL74784.1"/>
    <property type="molecule type" value="Genomic_DNA"/>
</dbReference>
<evidence type="ECO:0000313" key="3">
    <source>
        <dbReference type="Proteomes" id="UP000050430"/>
    </source>
</evidence>
<reference evidence="2 3" key="1">
    <citation type="submission" date="2015-07" db="EMBL/GenBank/DDBJ databases">
        <title>Genome sequence of Leptolinea tardivitalis DSM 16556.</title>
        <authorList>
            <person name="Hemp J."/>
            <person name="Ward L.M."/>
            <person name="Pace L.A."/>
            <person name="Fischer W.W."/>
        </authorList>
    </citation>
    <scope>NUCLEOTIDE SEQUENCE [LARGE SCALE GENOMIC DNA]</scope>
    <source>
        <strain evidence="2 3">YMTK-2</strain>
    </source>
</reference>
<keyword evidence="1" id="KW-0812">Transmembrane</keyword>
<comment type="caution">
    <text evidence="2">The sequence shown here is derived from an EMBL/GenBank/DDBJ whole genome shotgun (WGS) entry which is preliminary data.</text>
</comment>
<feature type="transmembrane region" description="Helical" evidence="1">
    <location>
        <begin position="85"/>
        <end position="105"/>
    </location>
</feature>
<feature type="transmembrane region" description="Helical" evidence="1">
    <location>
        <begin position="142"/>
        <end position="163"/>
    </location>
</feature>
<gene>
    <name evidence="2" type="ORF">ADM99_01530</name>
</gene>
<keyword evidence="1" id="KW-1133">Transmembrane helix</keyword>
<dbReference type="Proteomes" id="UP000050430">
    <property type="component" value="Unassembled WGS sequence"/>
</dbReference>
<dbReference type="OrthoDB" id="163573at2"/>
<feature type="transmembrane region" description="Helical" evidence="1">
    <location>
        <begin position="253"/>
        <end position="271"/>
    </location>
</feature>
<dbReference type="Pfam" id="PF18900">
    <property type="entry name" value="DUF5656"/>
    <property type="match status" value="1"/>
</dbReference>
<feature type="transmembrane region" description="Helical" evidence="1">
    <location>
        <begin position="111"/>
        <end position="130"/>
    </location>
</feature>
<keyword evidence="1" id="KW-0472">Membrane</keyword>
<proteinExistence type="predicted"/>
<evidence type="ECO:0000313" key="2">
    <source>
        <dbReference type="EMBL" id="KPL74784.1"/>
    </source>
</evidence>
<evidence type="ECO:0000256" key="1">
    <source>
        <dbReference type="SAM" id="Phobius"/>
    </source>
</evidence>
<dbReference type="RefSeq" id="WP_062423166.1">
    <property type="nucleotide sequence ID" value="NZ_BBYA01000014.1"/>
</dbReference>
<protein>
    <submittedName>
        <fullName evidence="2">Uncharacterized protein</fullName>
    </submittedName>
</protein>
<feature type="transmembrane region" description="Helical" evidence="1">
    <location>
        <begin position="169"/>
        <end position="188"/>
    </location>
</feature>
<keyword evidence="3" id="KW-1185">Reference proteome</keyword>
<sequence length="272" mass="30570">MKTVRKRIDSGRLSIVMAAILLAYSLTPFIKIPNRELNLQLPGFLFILRVDYTGLVSILAAGLGATGMSWLLHSRMDELYNGKEFQHLLLPAMTAWAIGVPLGALEINLQWWAVFIFGGLLLGVVFYAEFIVVDFTDARYDLAVISLTAVGYAVYLILCVALRGAGIRLYLTLPVYFLTAGLISWRVLSLRLREKKLLHWSIVTAFVTTQVAIGLHYLPIFPIQFGLFLTGLCYACISFAVLYEHKLDMHKNWMEPVLILFLFVGVAFVIHP</sequence>
<name>A0A0P6X1I5_9CHLR</name>
<feature type="transmembrane region" description="Helical" evidence="1">
    <location>
        <begin position="12"/>
        <end position="32"/>
    </location>
</feature>
<accession>A0A0P6X1I5</accession>
<dbReference type="AlphaFoldDB" id="A0A0P6X1I5"/>
<organism evidence="2 3">
    <name type="scientific">Leptolinea tardivitalis</name>
    <dbReference type="NCBI Taxonomy" id="229920"/>
    <lineage>
        <taxon>Bacteria</taxon>
        <taxon>Bacillati</taxon>
        <taxon>Chloroflexota</taxon>
        <taxon>Anaerolineae</taxon>
        <taxon>Anaerolineales</taxon>
        <taxon>Anaerolineaceae</taxon>
        <taxon>Leptolinea</taxon>
    </lineage>
</organism>